<keyword evidence="1" id="KW-0677">Repeat</keyword>
<dbReference type="InterPro" id="IPR004331">
    <property type="entry name" value="SPX_dom"/>
</dbReference>
<dbReference type="EMBL" id="CAHR02000219">
    <property type="protein sequence ID" value="CCG84294.1"/>
    <property type="molecule type" value="Genomic_DNA"/>
</dbReference>
<dbReference type="VEuPathDB" id="FungiDB:TAPDE_004734"/>
<dbReference type="SMART" id="SM00248">
    <property type="entry name" value="ANK"/>
    <property type="match status" value="6"/>
</dbReference>
<accession>R4XIG6</accession>
<evidence type="ECO:0000256" key="4">
    <source>
        <dbReference type="PROSITE-ProRule" id="PRU00023"/>
    </source>
</evidence>
<dbReference type="Proteomes" id="UP000013776">
    <property type="component" value="Unassembled WGS sequence"/>
</dbReference>
<evidence type="ECO:0000256" key="2">
    <source>
        <dbReference type="ARBA" id="ARBA00022801"/>
    </source>
</evidence>
<dbReference type="PANTHER" id="PTHR22958:SF1">
    <property type="entry name" value="GLYCEROPHOSPHOCHOLINE PHOSPHODIESTERASE GPCPD1"/>
    <property type="match status" value="1"/>
</dbReference>
<dbReference type="InterPro" id="IPR017946">
    <property type="entry name" value="PLC-like_Pdiesterase_TIM-brl"/>
</dbReference>
<dbReference type="eggNOG" id="KOG1162">
    <property type="taxonomic scope" value="Eukaryota"/>
</dbReference>
<dbReference type="Pfam" id="PF03009">
    <property type="entry name" value="GDPD"/>
    <property type="match status" value="1"/>
</dbReference>
<dbReference type="CDD" id="cd08606">
    <property type="entry name" value="GDPD_YPL110cp_fungi"/>
    <property type="match status" value="1"/>
</dbReference>
<dbReference type="CDD" id="cd14484">
    <property type="entry name" value="SPX_GDE1_like"/>
    <property type="match status" value="1"/>
</dbReference>
<dbReference type="OrthoDB" id="197419at2759"/>
<feature type="compositionally biased region" description="Basic and acidic residues" evidence="5">
    <location>
        <begin position="890"/>
        <end position="901"/>
    </location>
</feature>
<dbReference type="InterPro" id="IPR036770">
    <property type="entry name" value="Ankyrin_rpt-contain_sf"/>
</dbReference>
<dbReference type="InterPro" id="IPR051578">
    <property type="entry name" value="GDPD"/>
</dbReference>
<evidence type="ECO:0000256" key="5">
    <source>
        <dbReference type="SAM" id="MobiDB-lite"/>
    </source>
</evidence>
<evidence type="ECO:0008006" key="10">
    <source>
        <dbReference type="Google" id="ProtNLM"/>
    </source>
</evidence>
<protein>
    <recommendedName>
        <fullName evidence="10">Glycerophosphocholine phosphodiesterase Gde1</fullName>
    </recommendedName>
</protein>
<reference evidence="8 9" key="1">
    <citation type="journal article" date="2013" name="MBio">
        <title>Genome sequencing of the plant pathogen Taphrina deformans, the causal agent of peach leaf curl.</title>
        <authorList>
            <person name="Cisse O.H."/>
            <person name="Almeida J.M.G.C.F."/>
            <person name="Fonseca A."/>
            <person name="Kumar A.A."/>
            <person name="Salojaervi J."/>
            <person name="Overmyer K."/>
            <person name="Hauser P.M."/>
            <person name="Pagni M."/>
        </authorList>
    </citation>
    <scope>NUCLEOTIDE SEQUENCE [LARGE SCALE GENOMIC DNA]</scope>
    <source>
        <strain evidence="9">PYCC 5710 / ATCC 11124 / CBS 356.35 / IMI 108563 / JCM 9778 / NBRC 8474</strain>
    </source>
</reference>
<dbReference type="GO" id="GO:0046475">
    <property type="term" value="P:glycerophospholipid catabolic process"/>
    <property type="evidence" value="ECO:0007669"/>
    <property type="project" value="TreeGrafter"/>
</dbReference>
<feature type="domain" description="SPX" evidence="6">
    <location>
        <begin position="1"/>
        <end position="147"/>
    </location>
</feature>
<evidence type="ECO:0000313" key="8">
    <source>
        <dbReference type="EMBL" id="CCG84294.1"/>
    </source>
</evidence>
<evidence type="ECO:0000259" key="7">
    <source>
        <dbReference type="PROSITE" id="PS51704"/>
    </source>
</evidence>
<dbReference type="PROSITE" id="PS51382">
    <property type="entry name" value="SPX"/>
    <property type="match status" value="1"/>
</dbReference>
<dbReference type="InterPro" id="IPR030395">
    <property type="entry name" value="GP_PDE_dom"/>
</dbReference>
<feature type="region of interest" description="Disordered" evidence="5">
    <location>
        <begin position="880"/>
        <end position="913"/>
    </location>
</feature>
<dbReference type="PROSITE" id="PS51704">
    <property type="entry name" value="GP_PDE"/>
    <property type="match status" value="1"/>
</dbReference>
<dbReference type="PROSITE" id="PS50088">
    <property type="entry name" value="ANK_REPEAT"/>
    <property type="match status" value="1"/>
</dbReference>
<gene>
    <name evidence="8" type="ORF">TAPDE_004734</name>
</gene>
<dbReference type="InterPro" id="IPR002110">
    <property type="entry name" value="Ankyrin_rpt"/>
</dbReference>
<comment type="caution">
    <text evidence="8">The sequence shown here is derived from an EMBL/GenBank/DDBJ whole genome shotgun (WGS) entry which is preliminary data.</text>
</comment>
<dbReference type="Gene3D" id="3.20.20.190">
    <property type="entry name" value="Phosphatidylinositol (PI) phosphodiesterase"/>
    <property type="match status" value="1"/>
</dbReference>
<evidence type="ECO:0000259" key="6">
    <source>
        <dbReference type="PROSITE" id="PS51382"/>
    </source>
</evidence>
<keyword evidence="3 4" id="KW-0040">ANK repeat</keyword>
<sequence length="1148" mass="127479">MKFGKNLENNKVPEFSSHYIDYKGLKKVIKQIRHVEPPDGAGRQDEFMRQLDENVTDIDNFYNVRSADVTKRLRMLESRYHIGPESELLRLDLPSDEWEELVTAMLDLRASLQKLLWFAEVNKQGIIKILKKLEKKTDVVAKIAYLSTRVEPLHFASPIDIAENLKMVNRWLSKIVPADIANLSVSTSPTLDNMRRVRSIVHMGLQESTANTFEQLIQEDKGVELQELLISQVTSSNKILANLLQQALLKHSLRSAAVLLANLESLISDDDINERNVLHKLIIVQGRRICTTKDGRHGSPLAEEMWITPALPPPPDISLGNPAIDFGVRTRDDVSEDDPKALKFLLDHMSTSLRPFLNQRDAQKRLPLHYAAEYGLEKCAQVICSYMLRWGYLKETDRLESSKFGDINGYSPVHLCIKYRYPITLNVLLRALNDDNSEVYEIRKHSSMDARTLNPLSLAVGSPEIIRILIDAGMDVNFQDNQGETCLHVAARRGEVTSVTEILEHNNLQKANLQLAEKVYGWTPVFVAAVEGHLETVEILAKACNNLDQVDLSGWTAMEHAAFRGHIKCGKLLRPECPPGPKSTFDRVSQRKPFTNSASTAEALAKAAAAKLEKESAAGVKTFGHRYLKDRCMIIVTLGSTDARRQSSPIQLDRVPIAEAGTTRLDTALSLIVSAKNAEGDSSTFDLPLGDSPTTDPMLFTAKDPSKTQLLFDIVPTYAAAGTKTLGRAVALLSSIKTKVGAQKASLWGAVTVPIVEAETLGVIGTLEFEFSIVTPFSHVQMAVEKESTYWKSLMTTRVIGHRGLGKNTNVPDRRSLQLGENTVQSFVAAANLGASYVEFDVQITKDLVPVIYHDFLVSQTGIDAPVHALTLDQFMSASGHPEEIANGPRSDRIDPPERRPGRSRSMSSKELFDNMSRMKNTRDFKMHGFKGNQRGHSVQDAFTTLAEVFKKVPQTVGFNIECKYPMLSEAEDEEMDHTAIEINQWVDTVLKCVYDHADGRDIIFSSFHPDICLLLSLKQPAIPCLFLTEAGTSYMCDIRAGSLQEAIRFASRWNLLGLVSACEPFILCPRLVRVVKESGLVCVSYGVMNNMPEHVNAQVTAGVDAVIVDSVLAIRKGLTTEGTTHNSEGVSEAGQAHKPHELVSEVF</sequence>
<dbReference type="SUPFAM" id="SSF51695">
    <property type="entry name" value="PLC-like phosphodiesterases"/>
    <property type="match status" value="1"/>
</dbReference>
<dbReference type="SUPFAM" id="SSF48403">
    <property type="entry name" value="Ankyrin repeat"/>
    <property type="match status" value="1"/>
</dbReference>
<dbReference type="Gene3D" id="1.25.40.20">
    <property type="entry name" value="Ankyrin repeat-containing domain"/>
    <property type="match status" value="1"/>
</dbReference>
<evidence type="ECO:0000256" key="3">
    <source>
        <dbReference type="ARBA" id="ARBA00023043"/>
    </source>
</evidence>
<name>R4XIG6_TAPDE</name>
<proteinExistence type="predicted"/>
<dbReference type="Pfam" id="PF25329">
    <property type="entry name" value="C2_GDE1"/>
    <property type="match status" value="1"/>
</dbReference>
<keyword evidence="9" id="KW-1185">Reference proteome</keyword>
<dbReference type="Pfam" id="PF12796">
    <property type="entry name" value="Ank_2"/>
    <property type="match status" value="2"/>
</dbReference>
<keyword evidence="2" id="KW-0378">Hydrolase</keyword>
<evidence type="ECO:0000313" key="9">
    <source>
        <dbReference type="Proteomes" id="UP000013776"/>
    </source>
</evidence>
<organism evidence="8 9">
    <name type="scientific">Taphrina deformans (strain PYCC 5710 / ATCC 11124 / CBS 356.35 / IMI 108563 / JCM 9778 / NBRC 8474)</name>
    <name type="common">Peach leaf curl fungus</name>
    <name type="synonym">Lalaria deformans</name>
    <dbReference type="NCBI Taxonomy" id="1097556"/>
    <lineage>
        <taxon>Eukaryota</taxon>
        <taxon>Fungi</taxon>
        <taxon>Dikarya</taxon>
        <taxon>Ascomycota</taxon>
        <taxon>Taphrinomycotina</taxon>
        <taxon>Taphrinomycetes</taxon>
        <taxon>Taphrinales</taxon>
        <taxon>Taphrinaceae</taxon>
        <taxon>Taphrina</taxon>
    </lineage>
</organism>
<dbReference type="GO" id="GO:0047389">
    <property type="term" value="F:glycerophosphocholine phosphodiesterase activity"/>
    <property type="evidence" value="ECO:0007669"/>
    <property type="project" value="TreeGrafter"/>
</dbReference>
<feature type="repeat" description="ANK" evidence="4">
    <location>
        <begin position="520"/>
        <end position="552"/>
    </location>
</feature>
<dbReference type="eggNOG" id="KOG0504">
    <property type="taxonomic scope" value="Eukaryota"/>
</dbReference>
<dbReference type="AlphaFoldDB" id="R4XIG6"/>
<dbReference type="InterPro" id="IPR057506">
    <property type="entry name" value="C2_GPCPD1"/>
</dbReference>
<dbReference type="eggNOG" id="KOG2421">
    <property type="taxonomic scope" value="Eukaryota"/>
</dbReference>
<dbReference type="Pfam" id="PF03105">
    <property type="entry name" value="SPX"/>
    <property type="match status" value="1"/>
</dbReference>
<feature type="domain" description="GP-PDE" evidence="7">
    <location>
        <begin position="797"/>
        <end position="1119"/>
    </location>
</feature>
<dbReference type="STRING" id="1097556.R4XIG6"/>
<dbReference type="PANTHER" id="PTHR22958">
    <property type="entry name" value="GLYCEROPHOSPHORYL DIESTER PHOSPHODIESTERASE"/>
    <property type="match status" value="1"/>
</dbReference>
<evidence type="ECO:0000256" key="1">
    <source>
        <dbReference type="ARBA" id="ARBA00022737"/>
    </source>
</evidence>